<comment type="caution">
    <text evidence="2">The sequence shown here is derived from an EMBL/GenBank/DDBJ whole genome shotgun (WGS) entry which is preliminary data.</text>
</comment>
<reference evidence="2" key="1">
    <citation type="submission" date="2021-01" db="EMBL/GenBank/DDBJ databases">
        <title>Modified the classification status of verrucomicrobia.</title>
        <authorList>
            <person name="Feng X."/>
        </authorList>
    </citation>
    <scope>NUCLEOTIDE SEQUENCE</scope>
    <source>
        <strain evidence="2">5K15</strain>
    </source>
</reference>
<feature type="chain" id="PRO_5041963297" description="Peptidase C51 domain-containing protein" evidence="1">
    <location>
        <begin position="18"/>
        <end position="295"/>
    </location>
</feature>
<sequence>MKTALTLLLTFAIPLLACEEAYEDLPGRKLAEAMEAMLKSMRSSVYQHRTEIDESTGTINCDCSSLVGYLLGRDFPEHLLAVNGDLAPWRSRPLAATFYQTIERAANHAHGPWRQVPRLLDARPGDLIIWRKPLAKLKKGSSTGHICVVAGKPEVDAEGRIRVRVIDSTNRPHTNDTRKADESGLGAGEIWFQVDQYGRPIAYWRRPDGKAVRSNPILVGRLQHATQASAKLSEADQALIGLSEKAAAEQANKRGLTWRVIHRDGTSISIPLKRANKKRLNAVIEQGKVLRLYRG</sequence>
<keyword evidence="1" id="KW-0732">Signal</keyword>
<feature type="signal peptide" evidence="1">
    <location>
        <begin position="1"/>
        <end position="17"/>
    </location>
</feature>
<accession>A0AAE2SAX5</accession>
<keyword evidence="3" id="KW-1185">Reference proteome</keyword>
<evidence type="ECO:0000256" key="1">
    <source>
        <dbReference type="SAM" id="SignalP"/>
    </source>
</evidence>
<evidence type="ECO:0000313" key="2">
    <source>
        <dbReference type="EMBL" id="MBK1854750.1"/>
    </source>
</evidence>
<dbReference type="AlphaFoldDB" id="A0AAE2SAX5"/>
<organism evidence="2 3">
    <name type="scientific">Oceaniferula flava</name>
    <dbReference type="NCBI Taxonomy" id="2800421"/>
    <lineage>
        <taxon>Bacteria</taxon>
        <taxon>Pseudomonadati</taxon>
        <taxon>Verrucomicrobiota</taxon>
        <taxon>Verrucomicrobiia</taxon>
        <taxon>Verrucomicrobiales</taxon>
        <taxon>Verrucomicrobiaceae</taxon>
        <taxon>Oceaniferula</taxon>
    </lineage>
</organism>
<dbReference type="Gene3D" id="3.90.1720.10">
    <property type="entry name" value="endopeptidase domain like (from Nostoc punctiforme)"/>
    <property type="match status" value="1"/>
</dbReference>
<proteinExistence type="predicted"/>
<gene>
    <name evidence="2" type="ORF">JIN83_07250</name>
</gene>
<name>A0AAE2SAX5_9BACT</name>
<evidence type="ECO:0008006" key="4">
    <source>
        <dbReference type="Google" id="ProtNLM"/>
    </source>
</evidence>
<dbReference type="Proteomes" id="UP000634206">
    <property type="component" value="Unassembled WGS sequence"/>
</dbReference>
<evidence type="ECO:0000313" key="3">
    <source>
        <dbReference type="Proteomes" id="UP000634206"/>
    </source>
</evidence>
<dbReference type="RefSeq" id="WP_309489361.1">
    <property type="nucleotide sequence ID" value="NZ_JAENIG010000004.1"/>
</dbReference>
<dbReference type="EMBL" id="JAENIG010000004">
    <property type="protein sequence ID" value="MBK1854750.1"/>
    <property type="molecule type" value="Genomic_DNA"/>
</dbReference>
<protein>
    <recommendedName>
        <fullName evidence="4">Peptidase C51 domain-containing protein</fullName>
    </recommendedName>
</protein>